<reference evidence="2 3" key="1">
    <citation type="submission" date="2024-02" db="EMBL/GenBank/DDBJ databases">
        <authorList>
            <person name="Daric V."/>
            <person name="Darras S."/>
        </authorList>
    </citation>
    <scope>NUCLEOTIDE SEQUENCE [LARGE SCALE GENOMIC DNA]</scope>
</reference>
<dbReference type="SUPFAM" id="SSF57302">
    <property type="entry name" value="Snake toxin-like"/>
    <property type="match status" value="1"/>
</dbReference>
<feature type="chain" id="PRO_5045746688" evidence="1">
    <location>
        <begin position="29"/>
        <end position="144"/>
    </location>
</feature>
<sequence>MLGKIKNISKHGLTLLVFMLFFVVVGKAISCYKCSIVEGGEGQITSNTCKTTRATRCNFDQTFCSIVVTKKVVFTRRTTRTEYGCTDTKANDGQGTDDQGLETFTTTCNKDGCNRGGGTTKLKSSLTLLVVLTIFCQFLLKNMG</sequence>
<gene>
    <name evidence="2" type="ORF">CVLEPA_LOCUS26108</name>
</gene>
<proteinExistence type="predicted"/>
<evidence type="ECO:0000256" key="1">
    <source>
        <dbReference type="SAM" id="SignalP"/>
    </source>
</evidence>
<evidence type="ECO:0000313" key="2">
    <source>
        <dbReference type="EMBL" id="CAK8692872.1"/>
    </source>
</evidence>
<keyword evidence="3" id="KW-1185">Reference proteome</keyword>
<feature type="signal peptide" evidence="1">
    <location>
        <begin position="1"/>
        <end position="28"/>
    </location>
</feature>
<keyword evidence="1" id="KW-0732">Signal</keyword>
<organism evidence="2 3">
    <name type="scientific">Clavelina lepadiformis</name>
    <name type="common">Light-bulb sea squirt</name>
    <name type="synonym">Ascidia lepadiformis</name>
    <dbReference type="NCBI Taxonomy" id="159417"/>
    <lineage>
        <taxon>Eukaryota</taxon>
        <taxon>Metazoa</taxon>
        <taxon>Chordata</taxon>
        <taxon>Tunicata</taxon>
        <taxon>Ascidiacea</taxon>
        <taxon>Aplousobranchia</taxon>
        <taxon>Clavelinidae</taxon>
        <taxon>Clavelina</taxon>
    </lineage>
</organism>
<accession>A0ABP0GMC0</accession>
<dbReference type="Proteomes" id="UP001642483">
    <property type="component" value="Unassembled WGS sequence"/>
</dbReference>
<protein>
    <submittedName>
        <fullName evidence="2">Uncharacterized protein</fullName>
    </submittedName>
</protein>
<dbReference type="EMBL" id="CAWYQH010000130">
    <property type="protein sequence ID" value="CAK8692872.1"/>
    <property type="molecule type" value="Genomic_DNA"/>
</dbReference>
<dbReference type="InterPro" id="IPR045860">
    <property type="entry name" value="Snake_toxin-like_sf"/>
</dbReference>
<name>A0ABP0GMC0_CLALP</name>
<evidence type="ECO:0000313" key="3">
    <source>
        <dbReference type="Proteomes" id="UP001642483"/>
    </source>
</evidence>
<comment type="caution">
    <text evidence="2">The sequence shown here is derived from an EMBL/GenBank/DDBJ whole genome shotgun (WGS) entry which is preliminary data.</text>
</comment>